<dbReference type="Pfam" id="PF12974">
    <property type="entry name" value="Phosphonate-bd"/>
    <property type="match status" value="1"/>
</dbReference>
<proteinExistence type="predicted"/>
<accession>A0A2P8EQH7</accession>
<feature type="signal peptide" evidence="1">
    <location>
        <begin position="1"/>
        <end position="21"/>
    </location>
</feature>
<evidence type="ECO:0000256" key="1">
    <source>
        <dbReference type="SAM" id="SignalP"/>
    </source>
</evidence>
<dbReference type="Proteomes" id="UP000242133">
    <property type="component" value="Unassembled WGS sequence"/>
</dbReference>
<organism evidence="2 3">
    <name type="scientific">Marinobacterium halophilum</name>
    <dbReference type="NCBI Taxonomy" id="267374"/>
    <lineage>
        <taxon>Bacteria</taxon>
        <taxon>Pseudomonadati</taxon>
        <taxon>Pseudomonadota</taxon>
        <taxon>Gammaproteobacteria</taxon>
        <taxon>Oceanospirillales</taxon>
        <taxon>Oceanospirillaceae</taxon>
        <taxon>Marinobacterium</taxon>
    </lineage>
</organism>
<dbReference type="PANTHER" id="PTHR35841:SF1">
    <property type="entry name" value="PHOSPHONATES-BINDING PERIPLASMIC PROTEIN"/>
    <property type="match status" value="1"/>
</dbReference>
<protein>
    <submittedName>
        <fullName evidence="2">Phosphonate transport system substrate-binding protein</fullName>
    </submittedName>
</protein>
<keyword evidence="3" id="KW-1185">Reference proteome</keyword>
<dbReference type="RefSeq" id="WP_106592930.1">
    <property type="nucleotide sequence ID" value="NZ_PYGI01000023.1"/>
</dbReference>
<feature type="chain" id="PRO_5015177039" evidence="1">
    <location>
        <begin position="22"/>
        <end position="274"/>
    </location>
</feature>
<dbReference type="PANTHER" id="PTHR35841">
    <property type="entry name" value="PHOSPHONATES-BINDING PERIPLASMIC PROTEIN"/>
    <property type="match status" value="1"/>
</dbReference>
<evidence type="ECO:0000313" key="2">
    <source>
        <dbReference type="EMBL" id="PSL11715.1"/>
    </source>
</evidence>
<name>A0A2P8EQH7_9GAMM</name>
<dbReference type="EMBL" id="PYGI01000023">
    <property type="protein sequence ID" value="PSL11715.1"/>
    <property type="molecule type" value="Genomic_DNA"/>
</dbReference>
<gene>
    <name evidence="2" type="ORF">CLV44_12333</name>
</gene>
<reference evidence="2 3" key="1">
    <citation type="submission" date="2018-03" db="EMBL/GenBank/DDBJ databases">
        <title>Genomic Encyclopedia of Archaeal and Bacterial Type Strains, Phase II (KMG-II): from individual species to whole genera.</title>
        <authorList>
            <person name="Goeker M."/>
        </authorList>
    </citation>
    <scope>NUCLEOTIDE SEQUENCE [LARGE SCALE GENOMIC DNA]</scope>
    <source>
        <strain evidence="2 3">DSM 17586</strain>
    </source>
</reference>
<comment type="caution">
    <text evidence="2">The sequence shown here is derived from an EMBL/GenBank/DDBJ whole genome shotgun (WGS) entry which is preliminary data.</text>
</comment>
<evidence type="ECO:0000313" key="3">
    <source>
        <dbReference type="Proteomes" id="UP000242133"/>
    </source>
</evidence>
<dbReference type="Gene3D" id="3.40.190.10">
    <property type="entry name" value="Periplasmic binding protein-like II"/>
    <property type="match status" value="2"/>
</dbReference>
<dbReference type="OrthoDB" id="5343002at2"/>
<dbReference type="SUPFAM" id="SSF53850">
    <property type="entry name" value="Periplasmic binding protein-like II"/>
    <property type="match status" value="1"/>
</dbReference>
<dbReference type="AlphaFoldDB" id="A0A2P8EQH7"/>
<sequence length="274" mass="31139">MKYILTLFCMLFLLPVATANANERKSYTIGVVPQYEQRKLFDIWQPIITALEQELDFNLELIGSPKIPVFEKKFLAGEYDFAYMNPYHLLKANESQGYIPLVRDTRQLKGILVVKKDSPYQQVSDLDKKIIAFPSPNALGASLLMRADLNTLLQLEFFPRYVQTHSSVYLNVALGQTAAGGGVLGTLKQQPPELRERLRVIYETRGMNPHPLSAHPRVPEADREAFQRAWLKLAATAGGKQLMSRIPMPQPVKAELQDYDAMHAWGLDDFYILE</sequence>
<keyword evidence="1" id="KW-0732">Signal</keyword>